<evidence type="ECO:0000313" key="1">
    <source>
        <dbReference type="EMBL" id="KAG5619560.1"/>
    </source>
</evidence>
<name>A0A9J6A5A5_SOLCO</name>
<reference evidence="1 2" key="1">
    <citation type="submission" date="2020-09" db="EMBL/GenBank/DDBJ databases">
        <title>De no assembly of potato wild relative species, Solanum commersonii.</title>
        <authorList>
            <person name="Cho K."/>
        </authorList>
    </citation>
    <scope>NUCLEOTIDE SEQUENCE [LARGE SCALE GENOMIC DNA]</scope>
    <source>
        <strain evidence="1">LZ3.2</strain>
        <tissue evidence="1">Leaf</tissue>
    </source>
</reference>
<proteinExistence type="predicted"/>
<keyword evidence="2" id="KW-1185">Reference proteome</keyword>
<dbReference type="Proteomes" id="UP000824120">
    <property type="component" value="Chromosome 2"/>
</dbReference>
<dbReference type="EMBL" id="JACXVP010000002">
    <property type="protein sequence ID" value="KAG5619560.1"/>
    <property type="molecule type" value="Genomic_DNA"/>
</dbReference>
<evidence type="ECO:0000313" key="2">
    <source>
        <dbReference type="Proteomes" id="UP000824120"/>
    </source>
</evidence>
<organism evidence="1 2">
    <name type="scientific">Solanum commersonii</name>
    <name type="common">Commerson's wild potato</name>
    <name type="synonym">Commerson's nightshade</name>
    <dbReference type="NCBI Taxonomy" id="4109"/>
    <lineage>
        <taxon>Eukaryota</taxon>
        <taxon>Viridiplantae</taxon>
        <taxon>Streptophyta</taxon>
        <taxon>Embryophyta</taxon>
        <taxon>Tracheophyta</taxon>
        <taxon>Spermatophyta</taxon>
        <taxon>Magnoliopsida</taxon>
        <taxon>eudicotyledons</taxon>
        <taxon>Gunneridae</taxon>
        <taxon>Pentapetalae</taxon>
        <taxon>asterids</taxon>
        <taxon>lamiids</taxon>
        <taxon>Solanales</taxon>
        <taxon>Solanaceae</taxon>
        <taxon>Solanoideae</taxon>
        <taxon>Solaneae</taxon>
        <taxon>Solanum</taxon>
    </lineage>
</organism>
<gene>
    <name evidence="1" type="ORF">H5410_004778</name>
</gene>
<sequence>MKKDPKTKALYGQELLDFITQKLQDYGTILYKGGIADNSFKHIARRISIQRWKQRRNDK</sequence>
<accession>A0A9J6A5A5</accession>
<protein>
    <submittedName>
        <fullName evidence="1">Uncharacterized protein</fullName>
    </submittedName>
</protein>
<dbReference type="AlphaFoldDB" id="A0A9J6A5A5"/>
<comment type="caution">
    <text evidence="1">The sequence shown here is derived from an EMBL/GenBank/DDBJ whole genome shotgun (WGS) entry which is preliminary data.</text>
</comment>